<dbReference type="Gene3D" id="3.40.50.720">
    <property type="entry name" value="NAD(P)-binding Rossmann-like Domain"/>
    <property type="match status" value="1"/>
</dbReference>
<dbReference type="SUPFAM" id="SSF51735">
    <property type="entry name" value="NAD(P)-binding Rossmann-fold domains"/>
    <property type="match status" value="1"/>
</dbReference>
<gene>
    <name evidence="5" type="ORF">LEM8419_02659</name>
</gene>
<dbReference type="InterPro" id="IPR036291">
    <property type="entry name" value="NAD(P)-bd_dom_sf"/>
</dbReference>
<feature type="domain" description="Gfo/Idh/MocA-like oxidoreductase N-terminal" evidence="3">
    <location>
        <begin position="85"/>
        <end position="157"/>
    </location>
</feature>
<dbReference type="InterPro" id="IPR000683">
    <property type="entry name" value="Gfo/Idh/MocA-like_OxRdtase_N"/>
</dbReference>
<sequence length="449" mass="50236">MKLPIGALLILLAGCATPSESTVDADAPPVRLITLDPGHFHAALVQKRMYPGVDSMVHVYAPAGDDVTQHLQRIERYNSGEEPTAWQQEVYTGPDYLERMLADSTGNVVVVSGNNGRKTEYIQAAVAHGLNVLADKPMVIDPAEYTLLEQTLREAKTKGLLVYDIMTERFEITTMLQRAFAQQPILFGELLEGSVEAPAISKESVHHFSKLVSGQPLVRPAWFFDVEQQGEGVVDVATHLVDLVLWETFPDEPIDTTEIEVISARRWATTLTPEQFEQVTGLAEFPDYLQSDVVDGKLVVYANGEIDFTVRGVHGKVSVIWNYEAPPGAADTHYSAMRGSKADLVIRQDAEQDYQPTLYIEPKGELTDEQMTELVVDMHDRFPGLYFDPVAKGFEIIVPPELRSGHEDHFGQVTEQYLRYLAQGSMPEWERTNMLTKYFVTTRAYGMSR</sequence>
<dbReference type="InterPro" id="IPR050463">
    <property type="entry name" value="Gfo/Idh/MocA_oxidrdct_glycsds"/>
</dbReference>
<comment type="caution">
    <text evidence="5">The sequence shown here is derived from an EMBL/GenBank/DDBJ whole genome shotgun (WGS) entry which is preliminary data.</text>
</comment>
<dbReference type="Proteomes" id="UP000837803">
    <property type="component" value="Unassembled WGS sequence"/>
</dbReference>
<dbReference type="PANTHER" id="PTHR43818:SF11">
    <property type="entry name" value="BCDNA.GH03377"/>
    <property type="match status" value="1"/>
</dbReference>
<dbReference type="RefSeq" id="WP_238751602.1">
    <property type="nucleotide sequence ID" value="NZ_CAKLPZ010000003.1"/>
</dbReference>
<keyword evidence="6" id="KW-1185">Reference proteome</keyword>
<evidence type="ECO:0000259" key="4">
    <source>
        <dbReference type="Pfam" id="PF16490"/>
    </source>
</evidence>
<evidence type="ECO:0000256" key="1">
    <source>
        <dbReference type="ARBA" id="ARBA00023002"/>
    </source>
</evidence>
<dbReference type="PROSITE" id="PS51257">
    <property type="entry name" value="PROKAR_LIPOPROTEIN"/>
    <property type="match status" value="1"/>
</dbReference>
<feature type="domain" description="Putative oxidoreductase C-terminal" evidence="4">
    <location>
        <begin position="176"/>
        <end position="448"/>
    </location>
</feature>
<feature type="signal peptide" evidence="2">
    <location>
        <begin position="1"/>
        <end position="18"/>
    </location>
</feature>
<evidence type="ECO:0000259" key="3">
    <source>
        <dbReference type="Pfam" id="PF01408"/>
    </source>
</evidence>
<proteinExistence type="predicted"/>
<organism evidence="5 6">
    <name type="scientific">Neolewinella maritima</name>
    <dbReference type="NCBI Taxonomy" id="1383882"/>
    <lineage>
        <taxon>Bacteria</taxon>
        <taxon>Pseudomonadati</taxon>
        <taxon>Bacteroidota</taxon>
        <taxon>Saprospiria</taxon>
        <taxon>Saprospirales</taxon>
        <taxon>Lewinellaceae</taxon>
        <taxon>Neolewinella</taxon>
    </lineage>
</organism>
<evidence type="ECO:0000313" key="5">
    <source>
        <dbReference type="EMBL" id="CAH1001753.1"/>
    </source>
</evidence>
<evidence type="ECO:0000313" key="6">
    <source>
        <dbReference type="Proteomes" id="UP000837803"/>
    </source>
</evidence>
<protein>
    <recommendedName>
        <fullName evidence="7">Oxidoreductase</fullName>
    </recommendedName>
</protein>
<feature type="chain" id="PRO_5045587628" description="Oxidoreductase" evidence="2">
    <location>
        <begin position="19"/>
        <end position="449"/>
    </location>
</feature>
<dbReference type="InterPro" id="IPR032459">
    <property type="entry name" value="Oxidoreduct_C"/>
</dbReference>
<keyword evidence="1" id="KW-0560">Oxidoreductase</keyword>
<dbReference type="EMBL" id="CAKLPZ010000003">
    <property type="protein sequence ID" value="CAH1001753.1"/>
    <property type="molecule type" value="Genomic_DNA"/>
</dbReference>
<name>A0ABN8FBA7_9BACT</name>
<evidence type="ECO:0008006" key="7">
    <source>
        <dbReference type="Google" id="ProtNLM"/>
    </source>
</evidence>
<dbReference type="Pfam" id="PF16490">
    <property type="entry name" value="Oxidoreduct_C"/>
    <property type="match status" value="1"/>
</dbReference>
<keyword evidence="2" id="KW-0732">Signal</keyword>
<dbReference type="Pfam" id="PF01408">
    <property type="entry name" value="GFO_IDH_MocA"/>
    <property type="match status" value="1"/>
</dbReference>
<evidence type="ECO:0000256" key="2">
    <source>
        <dbReference type="SAM" id="SignalP"/>
    </source>
</evidence>
<dbReference type="PANTHER" id="PTHR43818">
    <property type="entry name" value="BCDNA.GH03377"/>
    <property type="match status" value="1"/>
</dbReference>
<reference evidence="5" key="1">
    <citation type="submission" date="2021-12" db="EMBL/GenBank/DDBJ databases">
        <authorList>
            <person name="Rodrigo-Torres L."/>
            <person name="Arahal R. D."/>
            <person name="Lucena T."/>
        </authorList>
    </citation>
    <scope>NUCLEOTIDE SEQUENCE</scope>
    <source>
        <strain evidence="5">CECT 8419</strain>
    </source>
</reference>
<accession>A0ABN8FBA7</accession>